<dbReference type="Proteomes" id="UP000198145">
    <property type="component" value="Unassembled WGS sequence"/>
</dbReference>
<dbReference type="RefSeq" id="WP_017518660.1">
    <property type="nucleotide sequence ID" value="NZ_CP189774.1"/>
</dbReference>
<reference evidence="2 3" key="1">
    <citation type="submission" date="2017-06" db="EMBL/GenBank/DDBJ databases">
        <title>Draft genome of Pseudomonas nitroreducens DF05.</title>
        <authorList>
            <person name="Iyer R."/>
        </authorList>
    </citation>
    <scope>NUCLEOTIDE SEQUENCE [LARGE SCALE GENOMIC DNA]</scope>
    <source>
        <strain evidence="2 3">DF05</strain>
    </source>
</reference>
<evidence type="ECO:0000313" key="2">
    <source>
        <dbReference type="EMBL" id="OWP51066.1"/>
    </source>
</evidence>
<evidence type="ECO:0000313" key="3">
    <source>
        <dbReference type="Proteomes" id="UP000198145"/>
    </source>
</evidence>
<evidence type="ECO:0000256" key="1">
    <source>
        <dbReference type="SAM" id="SignalP"/>
    </source>
</evidence>
<evidence type="ECO:0008006" key="4">
    <source>
        <dbReference type="Google" id="ProtNLM"/>
    </source>
</evidence>
<organism evidence="2 3">
    <name type="scientific">Pseudomonas nitroreducens</name>
    <dbReference type="NCBI Taxonomy" id="46680"/>
    <lineage>
        <taxon>Bacteria</taxon>
        <taxon>Pseudomonadati</taxon>
        <taxon>Pseudomonadota</taxon>
        <taxon>Gammaproteobacteria</taxon>
        <taxon>Pseudomonadales</taxon>
        <taxon>Pseudomonadaceae</taxon>
        <taxon>Pseudomonas</taxon>
    </lineage>
</organism>
<gene>
    <name evidence="2" type="ORF">CEG18_09340</name>
</gene>
<protein>
    <recommendedName>
        <fullName evidence="4">Lysozyme inhibitor</fullName>
    </recommendedName>
</protein>
<feature type="chain" id="PRO_5011254032" description="Lysozyme inhibitor" evidence="1">
    <location>
        <begin position="20"/>
        <end position="98"/>
    </location>
</feature>
<sequence>MKSLLIATLSLIVVQPVFAAIPMLNYDCPMNIQVHSDEGGPVYINGQEARLKVVNDNYYEAKGSGVTISISINPDGTASVSYTGKKGANGICQPAEGD</sequence>
<comment type="caution">
    <text evidence="2">The sequence shown here is derived from an EMBL/GenBank/DDBJ whole genome shotgun (WGS) entry which is preliminary data.</text>
</comment>
<keyword evidence="1" id="KW-0732">Signal</keyword>
<feature type="signal peptide" evidence="1">
    <location>
        <begin position="1"/>
        <end position="19"/>
    </location>
</feature>
<dbReference type="AlphaFoldDB" id="A0A246F9S9"/>
<proteinExistence type="predicted"/>
<dbReference type="EMBL" id="NJBA01000003">
    <property type="protein sequence ID" value="OWP51066.1"/>
    <property type="molecule type" value="Genomic_DNA"/>
</dbReference>
<dbReference type="eggNOG" id="ENOG5032YU7">
    <property type="taxonomic scope" value="Bacteria"/>
</dbReference>
<name>A0A246F9S9_PSENT</name>
<accession>A0A246F9S9</accession>